<dbReference type="InterPro" id="IPR042463">
    <property type="entry name" value="HNOB_dom_associated_sf"/>
</dbReference>
<dbReference type="GO" id="GO:0042813">
    <property type="term" value="F:Wnt receptor activity"/>
    <property type="evidence" value="ECO:0007669"/>
    <property type="project" value="TreeGrafter"/>
</dbReference>
<organism evidence="6 7">
    <name type="scientific">Mytilus edulis</name>
    <name type="common">Blue mussel</name>
    <dbReference type="NCBI Taxonomy" id="6550"/>
    <lineage>
        <taxon>Eukaryota</taxon>
        <taxon>Metazoa</taxon>
        <taxon>Spiralia</taxon>
        <taxon>Lophotrochozoa</taxon>
        <taxon>Mollusca</taxon>
        <taxon>Bivalvia</taxon>
        <taxon>Autobranchia</taxon>
        <taxon>Pteriomorphia</taxon>
        <taxon>Mytilida</taxon>
        <taxon>Mytiloidea</taxon>
        <taxon>Mytilidae</taxon>
        <taxon>Mytilinae</taxon>
        <taxon>Mytilus</taxon>
    </lineage>
</organism>
<evidence type="ECO:0000259" key="5">
    <source>
        <dbReference type="PROSITE" id="PS51233"/>
    </source>
</evidence>
<sequence length="1252" mass="140717">MSSTGFIIKTYPVLLFSDINSIGLFDTKSKNVTTLADGYVRILFLDYHYSKRYIFWSDHLGHTISRLQYPTEDKSTPEVIISVNYPTGVAVDPTHDHLYWAALYNQIYRSNLDGTELVMIVYNVYMPVDIDLDIYNRFLFFITKSSEIWKCSLNGSECNTIVDSSKITQVSDNIALDFNDNRIFWTQSVYSPIPSIGFNGTDYMETVATASEAYGIDVSPTYIYYADFNKGLYKITKANSTTTALLYKSRVSAVKIFKSEGTLPTVSDGNVTATTCLQTENSTCEISFNVQIRNCGNYLIYLLKNTTQNAAYCFGNGPVLCEDGLSSESGYYPGCSSTFPIEIVTPYVKASLTQRQSETGSLSGLVPIFECKFDGIQYGTYVYDVFWFINGINVTEHKNIPFIDLGSTVLKDGEWTNIFSMNMEVTCYVRLRFIARSVPSPFYRSSIFYAGLFPEKYEFTVIEGEYVDIEFTQTVPVACLTSNLAFQRNFLSEGVYIFQPTKHGPICSNNIANRDIVFNAEFCGIKLESIDWEEKRYLRVYGFSDGIYNHQDRSTYIRLSTSTTSAFHEIWTNLTVPEIKVNVLDKDAKMTGRLCQVYNDPHFRTFDGKVYHYMEVGEFVLYRNNKGPYWVHSLFTNCGFGWEGSSCLCGVAIRSRSSLFVLRTCEKVSRDNFFPLKSPHSEVRSCDDNDLSIDISHNTYLITLPTGTEIRFTISTWSMLINSVSIKPSIFDINEAKGLCGVPSIGKDTSYDFTHRDLGSISDERSFADSWRITVIDRPDELLFIEEPTFLYLDVGVVIDNGNNENDNTSDRYCVCESQAPRYNGDLDSHNIVQCNLTESTETCSSAVPTDNNSLIGSLATPCISTSYSRNKRSVTTSHKIVHRSTSDSDDVVDVKPLEYDDDVNSTKHFLTADTTFAKDTVSTMQTYALIKVSRNETIAMAVKDNSSETVLGFITSFLCPNNCSGNGNCTKGLCSCTHEYAGDDCSQQTYLPPATAGLVNGDLKTYADPVMVKAEYRSAFMVYVALIGNRKKRSTLITGIAEGYELRLSNDGIEFSDPVSIIIYDEECYDCNASSISCVFVASCPNYTKDGMATDKTTTPKDTTPKDEDELISYIGPIIIGGSVLLLVVIFCVIVLIKLIYRTSKPKNKRITQFDSWNINTSGTPEGSIETEVNSRPHFRNISRINTRPSVSSQMRWMPDISHMIFISSPCISSLQELKAMDLYISDIPLYDVTRELILLNQQRMAEMEIA</sequence>
<dbReference type="EC" id="4.6.1.2" evidence="1"/>
<comment type="caution">
    <text evidence="6">The sequence shown here is derived from an EMBL/GenBank/DDBJ whole genome shotgun (WGS) entry which is preliminary data.</text>
</comment>
<dbReference type="Proteomes" id="UP000683360">
    <property type="component" value="Unassembled WGS sequence"/>
</dbReference>
<dbReference type="GO" id="GO:0060070">
    <property type="term" value="P:canonical Wnt signaling pathway"/>
    <property type="evidence" value="ECO:0007669"/>
    <property type="project" value="TreeGrafter"/>
</dbReference>
<accession>A0A8S3T5W1</accession>
<dbReference type="InterPro" id="IPR011645">
    <property type="entry name" value="HNOB_dom_associated"/>
</dbReference>
<evidence type="ECO:0000313" key="6">
    <source>
        <dbReference type="EMBL" id="CAG2227201.1"/>
    </source>
</evidence>
<dbReference type="PANTHER" id="PTHR46513:SF13">
    <property type="entry name" value="EGF-LIKE DOMAIN-CONTAINING PROTEIN"/>
    <property type="match status" value="1"/>
</dbReference>
<dbReference type="AlphaFoldDB" id="A0A8S3T5W1"/>
<dbReference type="GO" id="GO:0004383">
    <property type="term" value="F:guanylate cyclase activity"/>
    <property type="evidence" value="ECO:0007669"/>
    <property type="project" value="UniProtKB-EC"/>
</dbReference>
<proteinExistence type="predicted"/>
<dbReference type="PANTHER" id="PTHR46513">
    <property type="entry name" value="VITELLOGENIN RECEPTOR-LIKE PROTEIN-RELATED-RELATED"/>
    <property type="match status" value="1"/>
</dbReference>
<reference evidence="6" key="1">
    <citation type="submission" date="2021-03" db="EMBL/GenBank/DDBJ databases">
        <authorList>
            <person name="Bekaert M."/>
        </authorList>
    </citation>
    <scope>NUCLEOTIDE SEQUENCE</scope>
</reference>
<dbReference type="Pfam" id="PF00094">
    <property type="entry name" value="VWD"/>
    <property type="match status" value="1"/>
</dbReference>
<dbReference type="InterPro" id="IPR011042">
    <property type="entry name" value="6-blade_b-propeller_TolB-like"/>
</dbReference>
<evidence type="ECO:0000313" key="7">
    <source>
        <dbReference type="Proteomes" id="UP000683360"/>
    </source>
</evidence>
<dbReference type="InterPro" id="IPR050778">
    <property type="entry name" value="Cueball_EGF_LRP_Nidogen"/>
</dbReference>
<feature type="transmembrane region" description="Helical" evidence="4">
    <location>
        <begin position="1115"/>
        <end position="1142"/>
    </location>
</feature>
<keyword evidence="7" id="KW-1185">Reference proteome</keyword>
<keyword evidence="4" id="KW-1133">Transmembrane helix</keyword>
<evidence type="ECO:0000256" key="3">
    <source>
        <dbReference type="ARBA" id="ARBA00023293"/>
    </source>
</evidence>
<dbReference type="GO" id="GO:0000166">
    <property type="term" value="F:nucleotide binding"/>
    <property type="evidence" value="ECO:0007669"/>
    <property type="project" value="UniProtKB-KW"/>
</dbReference>
<dbReference type="OrthoDB" id="6116042at2759"/>
<feature type="domain" description="VWFD" evidence="5">
    <location>
        <begin position="593"/>
        <end position="779"/>
    </location>
</feature>
<keyword evidence="4" id="KW-0812">Transmembrane</keyword>
<dbReference type="GO" id="GO:0005886">
    <property type="term" value="C:plasma membrane"/>
    <property type="evidence" value="ECO:0007669"/>
    <property type="project" value="TreeGrafter"/>
</dbReference>
<dbReference type="Gene3D" id="2.10.25.10">
    <property type="entry name" value="Laminin"/>
    <property type="match status" value="1"/>
</dbReference>
<evidence type="ECO:0000256" key="4">
    <source>
        <dbReference type="SAM" id="Phobius"/>
    </source>
</evidence>
<dbReference type="Gene3D" id="3.30.450.260">
    <property type="entry name" value="Haem NO binding associated domain"/>
    <property type="match status" value="1"/>
</dbReference>
<protein>
    <recommendedName>
        <fullName evidence="1">guanylate cyclase</fullName>
        <ecNumber evidence="1">4.6.1.2</ecNumber>
    </recommendedName>
</protein>
<evidence type="ECO:0000256" key="1">
    <source>
        <dbReference type="ARBA" id="ARBA00012202"/>
    </source>
</evidence>
<dbReference type="InterPro" id="IPR001846">
    <property type="entry name" value="VWF_type-D"/>
</dbReference>
<evidence type="ECO:0000256" key="2">
    <source>
        <dbReference type="ARBA" id="ARBA00022741"/>
    </source>
</evidence>
<keyword evidence="3" id="KW-0141">cGMP biosynthesis</keyword>
<gene>
    <name evidence="6" type="ORF">MEDL_40225</name>
</gene>
<keyword evidence="4" id="KW-0472">Membrane</keyword>
<keyword evidence="2" id="KW-0547">Nucleotide-binding</keyword>
<dbReference type="Pfam" id="PF07701">
    <property type="entry name" value="HNOBA"/>
    <property type="match status" value="1"/>
</dbReference>
<dbReference type="SUPFAM" id="SSF63825">
    <property type="entry name" value="YWTD domain"/>
    <property type="match status" value="1"/>
</dbReference>
<dbReference type="Gene3D" id="2.120.10.30">
    <property type="entry name" value="TolB, C-terminal domain"/>
    <property type="match status" value="1"/>
</dbReference>
<dbReference type="GO" id="GO:0017147">
    <property type="term" value="F:Wnt-protein binding"/>
    <property type="evidence" value="ECO:0007669"/>
    <property type="project" value="TreeGrafter"/>
</dbReference>
<dbReference type="EMBL" id="CAJPWZ010001953">
    <property type="protein sequence ID" value="CAG2227201.1"/>
    <property type="molecule type" value="Genomic_DNA"/>
</dbReference>
<dbReference type="InterPro" id="IPR000033">
    <property type="entry name" value="LDLR_classB_rpt"/>
</dbReference>
<name>A0A8S3T5W1_MYTED</name>
<dbReference type="PROSITE" id="PS51233">
    <property type="entry name" value="VWFD"/>
    <property type="match status" value="1"/>
</dbReference>
<dbReference type="SMART" id="SM00135">
    <property type="entry name" value="LY"/>
    <property type="match status" value="4"/>
</dbReference>